<dbReference type="PATRIC" id="fig|1710896.3.peg.4626"/>
<dbReference type="Pfam" id="PF10431">
    <property type="entry name" value="ClpB_D2-small"/>
    <property type="match status" value="1"/>
</dbReference>
<dbReference type="Proteomes" id="UP000092093">
    <property type="component" value="Unassembled WGS sequence"/>
</dbReference>
<dbReference type="EMBL" id="LJOW01000023">
    <property type="protein sequence ID" value="OBQ44382.1"/>
    <property type="molecule type" value="Genomic_DNA"/>
</dbReference>
<dbReference type="GO" id="GO:0005524">
    <property type="term" value="F:ATP binding"/>
    <property type="evidence" value="ECO:0007669"/>
    <property type="project" value="UniProtKB-KW"/>
</dbReference>
<accession>A0A1B7X4U6</accession>
<organism evidence="4 5">
    <name type="scientific">Aphanizomenon flos-aquae WA102</name>
    <dbReference type="NCBI Taxonomy" id="1710896"/>
    <lineage>
        <taxon>Bacteria</taxon>
        <taxon>Bacillati</taxon>
        <taxon>Cyanobacteriota</taxon>
        <taxon>Cyanophyceae</taxon>
        <taxon>Nostocales</taxon>
        <taxon>Aphanizomenonaceae</taxon>
        <taxon>Aphanizomenon</taxon>
    </lineage>
</organism>
<evidence type="ECO:0000313" key="4">
    <source>
        <dbReference type="EMBL" id="OBQ44382.1"/>
    </source>
</evidence>
<evidence type="ECO:0000256" key="1">
    <source>
        <dbReference type="ARBA" id="ARBA00022741"/>
    </source>
</evidence>
<dbReference type="GO" id="GO:0005737">
    <property type="term" value="C:cytoplasm"/>
    <property type="evidence" value="ECO:0007669"/>
    <property type="project" value="TreeGrafter"/>
</dbReference>
<keyword evidence="1" id="KW-0547">Nucleotide-binding</keyword>
<evidence type="ECO:0000256" key="2">
    <source>
        <dbReference type="ARBA" id="ARBA00022840"/>
    </source>
</evidence>
<dbReference type="AlphaFoldDB" id="A0A1B7X4U6"/>
<comment type="caution">
    <text evidence="4">The sequence shown here is derived from an EMBL/GenBank/DDBJ whole genome shotgun (WGS) entry which is preliminary data.</text>
</comment>
<gene>
    <name evidence="4" type="ORF">AN484_07185</name>
</gene>
<evidence type="ECO:0000313" key="5">
    <source>
        <dbReference type="Proteomes" id="UP000092093"/>
    </source>
</evidence>
<protein>
    <recommendedName>
        <fullName evidence="3">Clp ATPase C-terminal domain-containing protein</fullName>
    </recommendedName>
</protein>
<dbReference type="Gene3D" id="1.10.8.60">
    <property type="match status" value="1"/>
</dbReference>
<dbReference type="InterPro" id="IPR050130">
    <property type="entry name" value="ClpA_ClpB"/>
</dbReference>
<name>A0A1B7X4U6_APHFL</name>
<feature type="non-terminal residue" evidence="4">
    <location>
        <position position="1"/>
    </location>
</feature>
<dbReference type="PANTHER" id="PTHR11638:SF18">
    <property type="entry name" value="HEAT SHOCK PROTEIN 104"/>
    <property type="match status" value="1"/>
</dbReference>
<dbReference type="SMART" id="SM01086">
    <property type="entry name" value="ClpB_D2-small"/>
    <property type="match status" value="1"/>
</dbReference>
<dbReference type="PANTHER" id="PTHR11638">
    <property type="entry name" value="ATP-DEPENDENT CLP PROTEASE"/>
    <property type="match status" value="1"/>
</dbReference>
<proteinExistence type="predicted"/>
<reference evidence="4 5" key="1">
    <citation type="submission" date="2015-09" db="EMBL/GenBank/DDBJ databases">
        <title>Aphanizomenon flos-aquae WA102.</title>
        <authorList>
            <person name="Driscoll C."/>
        </authorList>
    </citation>
    <scope>NUCLEOTIDE SEQUENCE [LARGE SCALE GENOMIC DNA]</scope>
    <source>
        <strain evidence="4">WA102</strain>
    </source>
</reference>
<feature type="domain" description="Clp ATPase C-terminal" evidence="3">
    <location>
        <begin position="1"/>
        <end position="56"/>
    </location>
</feature>
<evidence type="ECO:0000259" key="3">
    <source>
        <dbReference type="SMART" id="SM01086"/>
    </source>
</evidence>
<dbReference type="InterPro" id="IPR019489">
    <property type="entry name" value="Clp_ATPase_C"/>
</dbReference>
<dbReference type="GO" id="GO:0016887">
    <property type="term" value="F:ATP hydrolysis activity"/>
    <property type="evidence" value="ECO:0007669"/>
    <property type="project" value="TreeGrafter"/>
</dbReference>
<keyword evidence="2" id="KW-0067">ATP-binding</keyword>
<dbReference type="GO" id="GO:0034605">
    <property type="term" value="P:cellular response to heat"/>
    <property type="evidence" value="ECO:0007669"/>
    <property type="project" value="TreeGrafter"/>
</dbReference>
<sequence>LDFLAEVGYDPVFGARPLKRAIQRELETQIAKAILRGDFSDGDTIFVDVQNDRLSFNRLPAEVFTG</sequence>